<sequence length="128" mass="13319">MKYIVSIAVIGILLLQWTGAIPLDSVGGAMVIAAAVFVGALAVAIHEAWTRKRGVLGWIVNIVVSFVGTFLVAPLGGMVMVMLLLPFMDGSSSLAAAGGPQMSVALAGQMAIALLGSWGALWLVNRWR</sequence>
<reference evidence="2 3" key="1">
    <citation type="submission" date="2020-10" db="EMBL/GenBank/DDBJ databases">
        <title>Degradation of 1,4-Dioxane by Xanthobacter sp. YN2, via a Novel Group-2 Soluble Di-Iron Monooxygenase.</title>
        <authorList>
            <person name="Ma F."/>
            <person name="Wang Y."/>
            <person name="Yang J."/>
            <person name="Guo H."/>
            <person name="Su D."/>
            <person name="Yu L."/>
        </authorList>
    </citation>
    <scope>NUCLEOTIDE SEQUENCE [LARGE SCALE GENOMIC DNA]</scope>
    <source>
        <strain evidence="2 3">YN2</strain>
    </source>
</reference>
<feature type="transmembrane region" description="Helical" evidence="1">
    <location>
        <begin position="104"/>
        <end position="124"/>
    </location>
</feature>
<dbReference type="EMBL" id="CP063362">
    <property type="protein sequence ID" value="QRG09309.1"/>
    <property type="molecule type" value="Genomic_DNA"/>
</dbReference>
<feature type="transmembrane region" description="Helical" evidence="1">
    <location>
        <begin position="30"/>
        <end position="49"/>
    </location>
</feature>
<evidence type="ECO:0000313" key="3">
    <source>
        <dbReference type="Proteomes" id="UP000596427"/>
    </source>
</evidence>
<dbReference type="Proteomes" id="UP000596427">
    <property type="component" value="Chromosome"/>
</dbReference>
<evidence type="ECO:0000313" key="2">
    <source>
        <dbReference type="EMBL" id="QRG09309.1"/>
    </source>
</evidence>
<dbReference type="RefSeq" id="WP_203196233.1">
    <property type="nucleotide sequence ID" value="NZ_CP063362.1"/>
</dbReference>
<accession>A0A974SLG5</accession>
<keyword evidence="1" id="KW-0812">Transmembrane</keyword>
<keyword evidence="3" id="KW-1185">Reference proteome</keyword>
<feature type="transmembrane region" description="Helical" evidence="1">
    <location>
        <begin position="56"/>
        <end position="84"/>
    </location>
</feature>
<gene>
    <name evidence="2" type="ORF">EZH22_14260</name>
</gene>
<proteinExistence type="predicted"/>
<evidence type="ECO:0000256" key="1">
    <source>
        <dbReference type="SAM" id="Phobius"/>
    </source>
</evidence>
<dbReference type="KEGG" id="xdi:EZH22_14260"/>
<protein>
    <submittedName>
        <fullName evidence="2">Uncharacterized protein</fullName>
    </submittedName>
</protein>
<keyword evidence="1" id="KW-1133">Transmembrane helix</keyword>
<keyword evidence="1" id="KW-0472">Membrane</keyword>
<dbReference type="AlphaFoldDB" id="A0A974SLG5"/>
<name>A0A974SLG5_9HYPH</name>
<organism evidence="2 3">
    <name type="scientific">Xanthobacter dioxanivorans</name>
    <dbReference type="NCBI Taxonomy" id="2528964"/>
    <lineage>
        <taxon>Bacteria</taxon>
        <taxon>Pseudomonadati</taxon>
        <taxon>Pseudomonadota</taxon>
        <taxon>Alphaproteobacteria</taxon>
        <taxon>Hyphomicrobiales</taxon>
        <taxon>Xanthobacteraceae</taxon>
        <taxon>Xanthobacter</taxon>
    </lineage>
</organism>